<reference evidence="5" key="1">
    <citation type="journal article" date="2013" name="Nature">
        <title>Pan genome of the phytoplankton Emiliania underpins its global distribution.</title>
        <authorList>
            <person name="Read B.A."/>
            <person name="Kegel J."/>
            <person name="Klute M.J."/>
            <person name="Kuo A."/>
            <person name="Lefebvre S.C."/>
            <person name="Maumus F."/>
            <person name="Mayer C."/>
            <person name="Miller J."/>
            <person name="Monier A."/>
            <person name="Salamov A."/>
            <person name="Young J."/>
            <person name="Aguilar M."/>
            <person name="Claverie J.M."/>
            <person name="Frickenhaus S."/>
            <person name="Gonzalez K."/>
            <person name="Herman E.K."/>
            <person name="Lin Y.C."/>
            <person name="Napier J."/>
            <person name="Ogata H."/>
            <person name="Sarno A.F."/>
            <person name="Shmutz J."/>
            <person name="Schroeder D."/>
            <person name="de Vargas C."/>
            <person name="Verret F."/>
            <person name="von Dassow P."/>
            <person name="Valentin K."/>
            <person name="Van de Peer Y."/>
            <person name="Wheeler G."/>
            <person name="Dacks J.B."/>
            <person name="Delwiche C.F."/>
            <person name="Dyhrman S.T."/>
            <person name="Glockner G."/>
            <person name="John U."/>
            <person name="Richards T."/>
            <person name="Worden A.Z."/>
            <person name="Zhang X."/>
            <person name="Grigoriev I.V."/>
            <person name="Allen A.E."/>
            <person name="Bidle K."/>
            <person name="Borodovsky M."/>
            <person name="Bowler C."/>
            <person name="Brownlee C."/>
            <person name="Cock J.M."/>
            <person name="Elias M."/>
            <person name="Gladyshev V.N."/>
            <person name="Groth M."/>
            <person name="Guda C."/>
            <person name="Hadaegh A."/>
            <person name="Iglesias-Rodriguez M.D."/>
            <person name="Jenkins J."/>
            <person name="Jones B.M."/>
            <person name="Lawson T."/>
            <person name="Leese F."/>
            <person name="Lindquist E."/>
            <person name="Lobanov A."/>
            <person name="Lomsadze A."/>
            <person name="Malik S.B."/>
            <person name="Marsh M.E."/>
            <person name="Mackinder L."/>
            <person name="Mock T."/>
            <person name="Mueller-Roeber B."/>
            <person name="Pagarete A."/>
            <person name="Parker M."/>
            <person name="Probert I."/>
            <person name="Quesneville H."/>
            <person name="Raines C."/>
            <person name="Rensing S.A."/>
            <person name="Riano-Pachon D.M."/>
            <person name="Richier S."/>
            <person name="Rokitta S."/>
            <person name="Shiraiwa Y."/>
            <person name="Soanes D.M."/>
            <person name="van der Giezen M."/>
            <person name="Wahlund T.M."/>
            <person name="Williams B."/>
            <person name="Wilson W."/>
            <person name="Wolfe G."/>
            <person name="Wurch L.L."/>
        </authorList>
    </citation>
    <scope>NUCLEOTIDE SEQUENCE</scope>
</reference>
<keyword evidence="2" id="KW-0378">Hydrolase</keyword>
<reference evidence="4" key="2">
    <citation type="submission" date="2024-10" db="UniProtKB">
        <authorList>
            <consortium name="EnsemblProtists"/>
        </authorList>
    </citation>
    <scope>IDENTIFICATION</scope>
</reference>
<dbReference type="eggNOG" id="KOG3773">
    <property type="taxonomic scope" value="Eukaryota"/>
</dbReference>
<dbReference type="GO" id="GO:0016020">
    <property type="term" value="C:membrane"/>
    <property type="evidence" value="ECO:0007669"/>
    <property type="project" value="TreeGrafter"/>
</dbReference>
<name>A0A0D3I756_EMIH1</name>
<organism evidence="4 5">
    <name type="scientific">Emiliania huxleyi (strain CCMP1516)</name>
    <dbReference type="NCBI Taxonomy" id="280463"/>
    <lineage>
        <taxon>Eukaryota</taxon>
        <taxon>Haptista</taxon>
        <taxon>Haptophyta</taxon>
        <taxon>Prymnesiophyceae</taxon>
        <taxon>Isochrysidales</taxon>
        <taxon>Noelaerhabdaceae</taxon>
        <taxon>Emiliania</taxon>
    </lineage>
</organism>
<feature type="short sequence motif" description="DGA/G" evidence="2">
    <location>
        <begin position="170"/>
        <end position="172"/>
    </location>
</feature>
<evidence type="ECO:0000259" key="3">
    <source>
        <dbReference type="PROSITE" id="PS51635"/>
    </source>
</evidence>
<dbReference type="EnsemblProtists" id="EOD07091">
    <property type="protein sequence ID" value="EOD07091"/>
    <property type="gene ID" value="EMIHUDRAFT_432975"/>
</dbReference>
<dbReference type="Proteomes" id="UP000013827">
    <property type="component" value="Unassembled WGS sequence"/>
</dbReference>
<dbReference type="HOGENOM" id="CLU_1047450_0_0_1"/>
<dbReference type="PANTHER" id="PTHR12406:SF7">
    <property type="entry name" value="PATATIN-LIKE PHOSPHOLIPASE DOMAIN-CONTAINING PROTEIN 4"/>
    <property type="match status" value="1"/>
</dbReference>
<evidence type="ECO:0000313" key="4">
    <source>
        <dbReference type="EnsemblProtists" id="EOD07091"/>
    </source>
</evidence>
<dbReference type="RefSeq" id="XP_005759520.1">
    <property type="nucleotide sequence ID" value="XM_005759463.1"/>
</dbReference>
<feature type="short sequence motif" description="GXSXG" evidence="2">
    <location>
        <begin position="45"/>
        <end position="49"/>
    </location>
</feature>
<protein>
    <recommendedName>
        <fullName evidence="3">PNPLA domain-containing protein</fullName>
    </recommendedName>
</protein>
<dbReference type="GO" id="GO:0005811">
    <property type="term" value="C:lipid droplet"/>
    <property type="evidence" value="ECO:0007669"/>
    <property type="project" value="TreeGrafter"/>
</dbReference>
<dbReference type="AlphaFoldDB" id="A0A0D3I756"/>
<dbReference type="GO" id="GO:0055088">
    <property type="term" value="P:lipid homeostasis"/>
    <property type="evidence" value="ECO:0007669"/>
    <property type="project" value="TreeGrafter"/>
</dbReference>
<evidence type="ECO:0000313" key="5">
    <source>
        <dbReference type="Proteomes" id="UP000013827"/>
    </source>
</evidence>
<dbReference type="GO" id="GO:0005737">
    <property type="term" value="C:cytoplasm"/>
    <property type="evidence" value="ECO:0007669"/>
    <property type="project" value="TreeGrafter"/>
</dbReference>
<dbReference type="GO" id="GO:0019433">
    <property type="term" value="P:triglyceride catabolic process"/>
    <property type="evidence" value="ECO:0007669"/>
    <property type="project" value="TreeGrafter"/>
</dbReference>
<feature type="short sequence motif" description="GXGXXG" evidence="2">
    <location>
        <begin position="11"/>
        <end position="16"/>
    </location>
</feature>
<feature type="active site" description="Nucleophile" evidence="2">
    <location>
        <position position="47"/>
    </location>
</feature>
<feature type="domain" description="PNPLA" evidence="3">
    <location>
        <begin position="7"/>
        <end position="183"/>
    </location>
</feature>
<proteinExistence type="predicted"/>
<dbReference type="Pfam" id="PF01734">
    <property type="entry name" value="Patatin"/>
    <property type="match status" value="1"/>
</dbReference>
<dbReference type="PROSITE" id="PS51635">
    <property type="entry name" value="PNPLA"/>
    <property type="match status" value="1"/>
</dbReference>
<keyword evidence="2" id="KW-0442">Lipid degradation</keyword>
<keyword evidence="1 2" id="KW-0443">Lipid metabolism</keyword>
<dbReference type="GO" id="GO:0004806">
    <property type="term" value="F:triacylglycerol lipase activity"/>
    <property type="evidence" value="ECO:0007669"/>
    <property type="project" value="TreeGrafter"/>
</dbReference>
<dbReference type="PaxDb" id="2903-EOD07091"/>
<dbReference type="InterPro" id="IPR002641">
    <property type="entry name" value="PNPLA_dom"/>
</dbReference>
<evidence type="ECO:0000256" key="2">
    <source>
        <dbReference type="PROSITE-ProRule" id="PRU01161"/>
    </source>
</evidence>
<dbReference type="InterPro" id="IPR016035">
    <property type="entry name" value="Acyl_Trfase/lysoPLipase"/>
</dbReference>
<dbReference type="STRING" id="2903.R1D826"/>
<dbReference type="SUPFAM" id="SSF52151">
    <property type="entry name" value="FabD/lysophospholipase-like"/>
    <property type="match status" value="1"/>
</dbReference>
<dbReference type="InterPro" id="IPR033562">
    <property type="entry name" value="PLPL"/>
</dbReference>
<keyword evidence="5" id="KW-1185">Reference proteome</keyword>
<dbReference type="GeneID" id="17253286"/>
<dbReference type="PANTHER" id="PTHR12406">
    <property type="entry name" value="CALCIUM-INDEPENDENT PHOSPHOLIPASE A2 IPLA2 -RELATED"/>
    <property type="match status" value="1"/>
</dbReference>
<evidence type="ECO:0000256" key="1">
    <source>
        <dbReference type="ARBA" id="ARBA00023098"/>
    </source>
</evidence>
<feature type="active site" description="Proton acceptor" evidence="2">
    <location>
        <position position="170"/>
    </location>
</feature>
<dbReference type="KEGG" id="ehx:EMIHUDRAFT_432975"/>
<accession>A0A0D3I756</accession>
<sequence length="266" mass="28099">MSRPVHWSFSGAGLLGGYFVGVWERLVAGDVPSALFCPARSRFVGTSAGSFVAVACASGVSQADAADTFARLLQSVHNASPLRGALGCELLSLVRPELEALLPEDAHERCSGRVEVALVDSRSFPRLVATRRSTFESRSDLVDACLASAYLPGITSSAHPAPTHFSGLLDGGILDNFPRGSEPGSRTIIVSPFGGDFDISPTSSADGSDAGTAPWRVPISPGVWIDVASVKQLHRVVRLGEPAAAEELVRQGFDDCSRFLRRNGHV</sequence>
<dbReference type="Gene3D" id="3.40.1090.10">
    <property type="entry name" value="Cytosolic phospholipase A2 catalytic domain"/>
    <property type="match status" value="1"/>
</dbReference>
<dbReference type="OMA" id="LERMAFQ"/>